<keyword evidence="1 6" id="KW-0597">Phosphoprotein</keyword>
<dbReference type="SMART" id="SM00862">
    <property type="entry name" value="Trans_reg_C"/>
    <property type="match status" value="1"/>
</dbReference>
<dbReference type="GO" id="GO:0000156">
    <property type="term" value="F:phosphorelay response regulator activity"/>
    <property type="evidence" value="ECO:0007669"/>
    <property type="project" value="TreeGrafter"/>
</dbReference>
<dbReference type="Pfam" id="PF00486">
    <property type="entry name" value="Trans_reg_C"/>
    <property type="match status" value="1"/>
</dbReference>
<organism evidence="10">
    <name type="scientific">uncultured Sulfurovum sp</name>
    <dbReference type="NCBI Taxonomy" id="269237"/>
    <lineage>
        <taxon>Bacteria</taxon>
        <taxon>Pseudomonadati</taxon>
        <taxon>Campylobacterota</taxon>
        <taxon>Epsilonproteobacteria</taxon>
        <taxon>Campylobacterales</taxon>
        <taxon>Sulfurovaceae</taxon>
        <taxon>Sulfurovum</taxon>
        <taxon>environmental samples</taxon>
    </lineage>
</organism>
<sequence>MCYNARMQNNNIEIVVIEDEEDILELIEYHLSKEGYTVTGFLSTENVEQFLEEETPSLLLVDRNIPGTEGAEFVAHLRGMGYEIPVIFLTAKDRDSDLEEGFDAGGDDYMSKPFSPKELTLRVRALLKRSGALHKQTCVKHKQLLMNLEEKSLSIENQKIPLTNLEFNLLHTFMKHVDKSLTRDFLRDEVWGVEGENVNDNAVNVAINRLKNKIDPDNSQNYFQPVWGVGYRFN</sequence>
<evidence type="ECO:0000256" key="5">
    <source>
        <dbReference type="ARBA" id="ARBA00023163"/>
    </source>
</evidence>
<dbReference type="CDD" id="cd00383">
    <property type="entry name" value="trans_reg_C"/>
    <property type="match status" value="1"/>
</dbReference>
<dbReference type="GO" id="GO:0000976">
    <property type="term" value="F:transcription cis-regulatory region binding"/>
    <property type="evidence" value="ECO:0007669"/>
    <property type="project" value="TreeGrafter"/>
</dbReference>
<dbReference type="SMART" id="SM00448">
    <property type="entry name" value="REC"/>
    <property type="match status" value="1"/>
</dbReference>
<dbReference type="InterPro" id="IPR001789">
    <property type="entry name" value="Sig_transdc_resp-reg_receiver"/>
</dbReference>
<keyword evidence="5" id="KW-0804">Transcription</keyword>
<evidence type="ECO:0000256" key="2">
    <source>
        <dbReference type="ARBA" id="ARBA00023012"/>
    </source>
</evidence>
<dbReference type="EMBL" id="CACVAS010000066">
    <property type="protein sequence ID" value="CAA6814708.1"/>
    <property type="molecule type" value="Genomic_DNA"/>
</dbReference>
<dbReference type="SUPFAM" id="SSF52172">
    <property type="entry name" value="CheY-like"/>
    <property type="match status" value="1"/>
</dbReference>
<feature type="domain" description="OmpR/PhoB-type" evidence="9">
    <location>
        <begin position="136"/>
        <end position="234"/>
    </location>
</feature>
<evidence type="ECO:0000259" key="8">
    <source>
        <dbReference type="PROSITE" id="PS50110"/>
    </source>
</evidence>
<reference evidence="10" key="1">
    <citation type="submission" date="2020-01" db="EMBL/GenBank/DDBJ databases">
        <authorList>
            <person name="Meier V. D."/>
            <person name="Meier V D."/>
        </authorList>
    </citation>
    <scope>NUCLEOTIDE SEQUENCE</scope>
    <source>
        <strain evidence="10">HLG_WM_MAG_01</strain>
    </source>
</reference>
<gene>
    <name evidence="10" type="ORF">HELGO_WM3713</name>
</gene>
<evidence type="ECO:0000256" key="3">
    <source>
        <dbReference type="ARBA" id="ARBA00023015"/>
    </source>
</evidence>
<name>A0A6S6TIK9_9BACT</name>
<accession>A0A6S6TIK9</accession>
<evidence type="ECO:0000256" key="6">
    <source>
        <dbReference type="PROSITE-ProRule" id="PRU00169"/>
    </source>
</evidence>
<dbReference type="GO" id="GO:0005829">
    <property type="term" value="C:cytosol"/>
    <property type="evidence" value="ECO:0007669"/>
    <property type="project" value="TreeGrafter"/>
</dbReference>
<feature type="modified residue" description="4-aspartylphosphate" evidence="6">
    <location>
        <position position="62"/>
    </location>
</feature>
<dbReference type="Gene3D" id="6.10.250.690">
    <property type="match status" value="1"/>
</dbReference>
<proteinExistence type="predicted"/>
<dbReference type="GO" id="GO:0032993">
    <property type="term" value="C:protein-DNA complex"/>
    <property type="evidence" value="ECO:0007669"/>
    <property type="project" value="TreeGrafter"/>
</dbReference>
<dbReference type="InterPro" id="IPR016032">
    <property type="entry name" value="Sig_transdc_resp-reg_C-effctor"/>
</dbReference>
<dbReference type="Pfam" id="PF00072">
    <property type="entry name" value="Response_reg"/>
    <property type="match status" value="1"/>
</dbReference>
<feature type="DNA-binding region" description="OmpR/PhoB-type" evidence="7">
    <location>
        <begin position="136"/>
        <end position="234"/>
    </location>
</feature>
<dbReference type="Gene3D" id="1.10.10.10">
    <property type="entry name" value="Winged helix-like DNA-binding domain superfamily/Winged helix DNA-binding domain"/>
    <property type="match status" value="1"/>
</dbReference>
<dbReference type="PANTHER" id="PTHR48111:SF1">
    <property type="entry name" value="TWO-COMPONENT RESPONSE REGULATOR ORR33"/>
    <property type="match status" value="1"/>
</dbReference>
<dbReference type="GO" id="GO:0006355">
    <property type="term" value="P:regulation of DNA-templated transcription"/>
    <property type="evidence" value="ECO:0007669"/>
    <property type="project" value="InterPro"/>
</dbReference>
<dbReference type="InterPro" id="IPR039420">
    <property type="entry name" value="WalR-like"/>
</dbReference>
<evidence type="ECO:0000256" key="1">
    <source>
        <dbReference type="ARBA" id="ARBA00022553"/>
    </source>
</evidence>
<dbReference type="PROSITE" id="PS50110">
    <property type="entry name" value="RESPONSE_REGULATORY"/>
    <property type="match status" value="1"/>
</dbReference>
<protein>
    <submittedName>
        <fullName evidence="10">Two-component system response regulator</fullName>
    </submittedName>
</protein>
<evidence type="ECO:0000259" key="9">
    <source>
        <dbReference type="PROSITE" id="PS51755"/>
    </source>
</evidence>
<dbReference type="SUPFAM" id="SSF46894">
    <property type="entry name" value="C-terminal effector domain of the bipartite response regulators"/>
    <property type="match status" value="1"/>
</dbReference>
<dbReference type="PROSITE" id="PS51755">
    <property type="entry name" value="OMPR_PHOB"/>
    <property type="match status" value="1"/>
</dbReference>
<dbReference type="InterPro" id="IPR001867">
    <property type="entry name" value="OmpR/PhoB-type_DNA-bd"/>
</dbReference>
<dbReference type="PANTHER" id="PTHR48111">
    <property type="entry name" value="REGULATOR OF RPOS"/>
    <property type="match status" value="1"/>
</dbReference>
<dbReference type="InterPro" id="IPR036388">
    <property type="entry name" value="WH-like_DNA-bd_sf"/>
</dbReference>
<dbReference type="AlphaFoldDB" id="A0A6S6TIK9"/>
<dbReference type="InterPro" id="IPR011006">
    <property type="entry name" value="CheY-like_superfamily"/>
</dbReference>
<feature type="domain" description="Response regulatory" evidence="8">
    <location>
        <begin position="13"/>
        <end position="127"/>
    </location>
</feature>
<keyword evidence="4 7" id="KW-0238">DNA-binding</keyword>
<dbReference type="Gene3D" id="3.40.50.2300">
    <property type="match status" value="1"/>
</dbReference>
<evidence type="ECO:0000256" key="4">
    <source>
        <dbReference type="ARBA" id="ARBA00023125"/>
    </source>
</evidence>
<keyword evidence="3" id="KW-0805">Transcription regulation</keyword>
<evidence type="ECO:0000256" key="7">
    <source>
        <dbReference type="PROSITE-ProRule" id="PRU01091"/>
    </source>
</evidence>
<evidence type="ECO:0000313" key="10">
    <source>
        <dbReference type="EMBL" id="CAA6814708.1"/>
    </source>
</evidence>
<keyword evidence="2" id="KW-0902">Two-component regulatory system</keyword>